<proteinExistence type="predicted"/>
<dbReference type="AlphaFoldDB" id="A0A7C9RSI0"/>
<evidence type="ECO:0000313" key="1">
    <source>
        <dbReference type="EMBL" id="NGY62291.1"/>
    </source>
</evidence>
<dbReference type="EMBL" id="JAAMPJ010000007">
    <property type="protein sequence ID" value="NGY62291.1"/>
    <property type="molecule type" value="Genomic_DNA"/>
</dbReference>
<gene>
    <name evidence="1" type="ORF">G7043_25540</name>
</gene>
<comment type="caution">
    <text evidence="1">The sequence shown here is derived from an EMBL/GenBank/DDBJ whole genome shotgun (WGS) entry which is preliminary data.</text>
</comment>
<dbReference type="RefSeq" id="WP_166049628.1">
    <property type="nucleotide sequence ID" value="NZ_JAAMPJ010000007.1"/>
</dbReference>
<sequence length="228" mass="23458">MSRTVRSRATKAAAWATPPPRAKGRVWAGFLTAFLLGLAVAFLITSGNGPDATQRRIAELEREDAARDAAQLGPLTDQAKGTRDSLAPVLAAMAQAAPVDGSAPKSGLTPEVVNGWKDVLSAAEKSYEQTPSAGNGINVARAGLRTAVQQLAAAVRAFDTAVGVAEPVRSTLLALAGEQRTLALRTWSVAAVQLDVINIEAGRGHVHVQLSTGGDAGVIAPDGAPEGR</sequence>
<dbReference type="Proteomes" id="UP000481360">
    <property type="component" value="Unassembled WGS sequence"/>
</dbReference>
<accession>A0A7C9RSI0</accession>
<keyword evidence="2" id="KW-1185">Reference proteome</keyword>
<name>A0A7C9RSI0_9PSEU</name>
<evidence type="ECO:0000313" key="2">
    <source>
        <dbReference type="Proteomes" id="UP000481360"/>
    </source>
</evidence>
<reference evidence="1 2" key="1">
    <citation type="submission" date="2020-03" db="EMBL/GenBank/DDBJ databases">
        <title>Isolation and identification of active actinomycetes.</title>
        <authorList>
            <person name="Sun X."/>
        </authorList>
    </citation>
    <scope>NUCLEOTIDE SEQUENCE [LARGE SCALE GENOMIC DNA]</scope>
    <source>
        <strain evidence="1 2">NEAU-D13</strain>
    </source>
</reference>
<protein>
    <submittedName>
        <fullName evidence="1">Uncharacterized protein</fullName>
    </submittedName>
</protein>
<organism evidence="1 2">
    <name type="scientific">Lentzea alba</name>
    <dbReference type="NCBI Taxonomy" id="2714351"/>
    <lineage>
        <taxon>Bacteria</taxon>
        <taxon>Bacillati</taxon>
        <taxon>Actinomycetota</taxon>
        <taxon>Actinomycetes</taxon>
        <taxon>Pseudonocardiales</taxon>
        <taxon>Pseudonocardiaceae</taxon>
        <taxon>Lentzea</taxon>
    </lineage>
</organism>